<evidence type="ECO:0000313" key="5">
    <source>
        <dbReference type="Proteomes" id="UP000233778"/>
    </source>
</evidence>
<proteinExistence type="predicted"/>
<dbReference type="Pfam" id="PF11725">
    <property type="entry name" value="AvrE_T3Es"/>
    <property type="match status" value="1"/>
</dbReference>
<dbReference type="KEGG" id="sera:Ser39006_013115"/>
<feature type="region of interest" description="Disordered" evidence="1">
    <location>
        <begin position="736"/>
        <end position="763"/>
    </location>
</feature>
<dbReference type="EMBL" id="CP025084">
    <property type="protein sequence ID" value="AUH04977.1"/>
    <property type="molecule type" value="Genomic_DNA"/>
</dbReference>
<feature type="compositionally biased region" description="Polar residues" evidence="1">
    <location>
        <begin position="1"/>
        <end position="12"/>
    </location>
</feature>
<reference evidence="3 4" key="1">
    <citation type="journal article" date="2013" name="Genome Announc.">
        <title>Draft genome sequence of Serratia sp. strain ATCC 39006, a model bacterium for analysis of the biosynthesis and regulation of prodigiosin, a carbapenem, and gas vesicles.</title>
        <authorList>
            <person name="Fineran P.C."/>
            <person name="Iglesias Cans M.C."/>
            <person name="Ramsay J.P."/>
            <person name="Wilf N.M."/>
            <person name="Cossyleon D."/>
            <person name="McNeil M.B."/>
            <person name="Williamson N.R."/>
            <person name="Monson R.E."/>
            <person name="Becher S.A."/>
            <person name="Stanton J.A."/>
            <person name="Brugger K."/>
            <person name="Brown S.D."/>
            <person name="Salmond G.P."/>
        </authorList>
    </citation>
    <scope>NUCLEOTIDE SEQUENCE [LARGE SCALE GENOMIC DNA]</scope>
    <source>
        <strain evidence="3">ATCC 39006</strain>
        <strain evidence="4">ATCC 39006 / SC 11482</strain>
    </source>
</reference>
<dbReference type="Proteomes" id="UP000017700">
    <property type="component" value="Chromosome"/>
</dbReference>
<evidence type="ECO:0000313" key="3">
    <source>
        <dbReference type="EMBL" id="AUH04977.1"/>
    </source>
</evidence>
<reference evidence="2 5" key="3">
    <citation type="submission" date="2017-11" db="EMBL/GenBank/DDBJ databases">
        <title>Complete genome sequence of Serratia sp. ATCC 39006 LacA.</title>
        <authorList>
            <person name="Hampton H.G."/>
            <person name="Jackson S.A."/>
            <person name="Jauregui R."/>
            <person name="Poulter G.T.M."/>
            <person name="Salmond G.P.C."/>
            <person name="Fineran P.C."/>
        </authorList>
    </citation>
    <scope>NUCLEOTIDE SEQUENCE [LARGE SCALE GENOMIC DNA]</scope>
    <source>
        <strain evidence="2 5">ATCC 39006</strain>
    </source>
</reference>
<organism evidence="3 4">
    <name type="scientific">Serratia sp. (strain ATCC 39006)</name>
    <name type="common">Prodigiosinella confusarubida</name>
    <dbReference type="NCBI Taxonomy" id="104623"/>
    <lineage>
        <taxon>Bacteria</taxon>
        <taxon>Pseudomonadati</taxon>
        <taxon>Pseudomonadota</taxon>
        <taxon>Gammaproteobacteria</taxon>
        <taxon>Enterobacterales</taxon>
        <taxon>Pectobacteriaceae</taxon>
        <taxon>Prodigiosinella</taxon>
    </lineage>
</organism>
<gene>
    <name evidence="2" type="ORF">CWC46_13110</name>
    <name evidence="3" type="ORF">Ser39006_013115</name>
</gene>
<dbReference type="KEGG" id="serq:CWC46_13110"/>
<keyword evidence="4" id="KW-1185">Reference proteome</keyword>
<reference evidence="3" key="4">
    <citation type="submission" date="2017-11" db="EMBL/GenBank/DDBJ databases">
        <title>Complete genome sequence of Serratia sp. ATCC 39006.</title>
        <authorList>
            <person name="Hampton H.G."/>
            <person name="Jackson S.A."/>
            <person name="Jauregui R."/>
            <person name="Poulter G.T.M."/>
            <person name="Salmond G.P.C."/>
            <person name="Fineran P.C."/>
        </authorList>
    </citation>
    <scope>NUCLEOTIDE SEQUENCE</scope>
    <source>
        <strain evidence="3">ATCC 39006</strain>
    </source>
</reference>
<evidence type="ECO:0000313" key="2">
    <source>
        <dbReference type="EMBL" id="AUH00656.1"/>
    </source>
</evidence>
<dbReference type="EMBL" id="CP025085">
    <property type="protein sequence ID" value="AUH00656.1"/>
    <property type="molecule type" value="Genomic_DNA"/>
</dbReference>
<evidence type="ECO:0000256" key="1">
    <source>
        <dbReference type="SAM" id="MobiDB-lite"/>
    </source>
</evidence>
<accession>A0A2I5T7X7</accession>
<feature type="compositionally biased region" description="Polar residues" evidence="1">
    <location>
        <begin position="19"/>
        <end position="31"/>
    </location>
</feature>
<feature type="region of interest" description="Disordered" evidence="1">
    <location>
        <begin position="1"/>
        <end position="31"/>
    </location>
</feature>
<name>A0A2I5T7X7_SERS3</name>
<dbReference type="STRING" id="104623.Ser39006_02860"/>
<dbReference type="OrthoDB" id="6722206at2"/>
<evidence type="ECO:0000313" key="4">
    <source>
        <dbReference type="Proteomes" id="UP000017700"/>
    </source>
</evidence>
<reference evidence="3" key="2">
    <citation type="submission" date="2013-09" db="EMBL/GenBank/DDBJ databases">
        <authorList>
            <person name="Wang G."/>
            <person name="Yang Y."/>
            <person name="Su Y."/>
        </authorList>
    </citation>
    <scope>NUCLEOTIDE SEQUENCE</scope>
    <source>
        <strain evidence="3">ATCC 39006</strain>
    </source>
</reference>
<dbReference type="RefSeq" id="WP_021016123.1">
    <property type="nucleotide sequence ID" value="NZ_CP025084.1"/>
</dbReference>
<sequence length="1669" mass="179537">MLGNINNIQHQQPVEEIQPASSQSTPLTQGRTALTPQKGAASLEKEGMHSVSMPKVSQQMQLPENKGMQRGRFSNLKGAWTELLKGEKSDNTVGTHQSEKSGKPGIVASISGVQKKSSTSLGSLMMADRTNATLLRGVASPVTLDSKGRLELGAGITDSVKTLLQQTLGKHDQPFIAAYSSPDNLQHVLMDKSGNLFSLQQHDNGFTALHSSQPSEAKYALDQKLDKKGGTFALQVDKGSAQITLQVQPRSGVPVKLQETLSLPGKLHHSLLTGIYQQPETASQGGGESLRLHENTLFALNDVTGEWQKKNDESYNHLSRQADGNLYAIKDVHTLRNLSDGEESVKFDDKIKSYAANTQGQVALLTAKEIGLPQLRLLRSTSAPPDLHQSIKFKLEGTQALERGSEHVNATAVGLAEQKIFIADDKGDVFTGSLPQAGDHMVQLQRHVSVDLDALLGVDHKVQGFVNDEQGKIHAQVSDATGQKHLAPMGDNPQAGFKPGWNLSDSLTVDNKKGLDQAPPSAHEMLDMGRLGTMALHEGKVHYMDNTTQSWTKTDVGASQLKRGLDNQAYVLDGGQVKKLSINQQADSVQHGHNNVFAFSQARNTPSAGEALPGLEKDSGVISMAVINANKYISANSKGELQLHQLKPGMDRIAVPSQSLPTAGLEGDVKDLTLDKDHNLFALNKEGRIFTLASHDWQGEAQTRSTARWQPVETPAEGKIDRLGSTKNHEVLASTIDGSGHNLTPGGWKAKSGGNQTTTAPQPREAETVYNRLADATKTVRLPGTGVTLTGSAQIFGKMSQESAKLESKFTDRVRAHVFGLIKETPENIGDSIKHHFTGREGLQPLYDTQASLFKQLESANAPYNRTKPPVAEDLKTKLDMLDLGEQGKALHEELKSFHNDLETSSARSALMLGKHQGLVKDDGRINHDFTPSAIKSLVQGINPQRSGKNLSEALITAILVNPPSQNSKAISLLKQFVMKNVDMSYQSDKVATSSHRDIHDPMALTKSRLVLDTLTVGDLHKVTDQLATLSGKNPTAADLQPMKDALTQLRDQQYGGNEVKKVTDMGFTNFKTLEADYDAIRSFAKAFQNENHAVSVTSRTALQADSQKELLQKMKDTILSLNNGENLSFSRNYNGGLSTVYVPALKSLPVPIVPGGGLTGDRTYNLSFTRSDNGINVNFGRNGGVTAKASVGTGYQPIDTQKTVALDKEHNLTFDLRAGASVAASAGSVSQNGLTFTLSEDELPEFIDSLSKGMLNPMTLAEKGTQHLVQEGFSMSFNVDAGATLDGRAGVNLTNTGASPDSVTARASVGISVGSNLLSATHEHSTLRGEFTEKNSTTNNRARFFNQASAGANAGLYVGMAHSDKNGVWPIGTATGVSGTISVDAKTNHSITMQVKAAEPLQRKEVEKLITSLGKAFSDPETAQVLKGINTLTDTDEKLAILNKHCAVKTPDDDAQYAALQSLKQSTGQHETAKKQGIVLSGSSYVTTYTNLSKLDSNGILHALHRLVSDNLPPTNADRIKGFMNENPALKAVINHMQTLGNATASVTLELKDDVKAKVEKGIQESSLGKKDLEGIFKDSNNLRIASIELNQTVSKKEGLTIPMPLLGGASSANVSMSKLLGKVNFSYGQNQETPRNYSLEGSIAKAAPEVANALHDLQKESIELAKN</sequence>
<protein>
    <submittedName>
        <fullName evidence="3">AvrE family type 3 secretion system effector</fullName>
    </submittedName>
</protein>
<dbReference type="Proteomes" id="UP000233778">
    <property type="component" value="Chromosome"/>
</dbReference>
<dbReference type="InterPro" id="IPR021085">
    <property type="entry name" value="AvrE_T3Es"/>
</dbReference>